<keyword evidence="3" id="KW-1133">Transmembrane helix</keyword>
<protein>
    <submittedName>
        <fullName evidence="4">Leucine Rich Repeat</fullName>
    </submittedName>
</protein>
<feature type="transmembrane region" description="Helical" evidence="3">
    <location>
        <begin position="452"/>
        <end position="473"/>
    </location>
</feature>
<evidence type="ECO:0000313" key="5">
    <source>
        <dbReference type="Proteomes" id="UP001430356"/>
    </source>
</evidence>
<dbReference type="InterPro" id="IPR032675">
    <property type="entry name" value="LRR_dom_sf"/>
</dbReference>
<comment type="caution">
    <text evidence="4">The sequence shown here is derived from an EMBL/GenBank/DDBJ whole genome shotgun (WGS) entry which is preliminary data.</text>
</comment>
<evidence type="ECO:0000256" key="1">
    <source>
        <dbReference type="ARBA" id="ARBA00022729"/>
    </source>
</evidence>
<accession>A0AAW0F1A2</accession>
<proteinExistence type="predicted"/>
<evidence type="ECO:0000313" key="4">
    <source>
        <dbReference type="EMBL" id="KAK7199521.1"/>
    </source>
</evidence>
<organism evidence="4 5">
    <name type="scientific">Novymonas esmeraldas</name>
    <dbReference type="NCBI Taxonomy" id="1808958"/>
    <lineage>
        <taxon>Eukaryota</taxon>
        <taxon>Discoba</taxon>
        <taxon>Euglenozoa</taxon>
        <taxon>Kinetoplastea</taxon>
        <taxon>Metakinetoplastina</taxon>
        <taxon>Trypanosomatida</taxon>
        <taxon>Trypanosomatidae</taxon>
        <taxon>Novymonas</taxon>
    </lineage>
</organism>
<dbReference type="AlphaFoldDB" id="A0AAW0F1A2"/>
<evidence type="ECO:0000256" key="3">
    <source>
        <dbReference type="SAM" id="Phobius"/>
    </source>
</evidence>
<dbReference type="Proteomes" id="UP001430356">
    <property type="component" value="Unassembled WGS sequence"/>
</dbReference>
<keyword evidence="3" id="KW-0812">Transmembrane</keyword>
<sequence length="475" mass="47727">MSSSSTSSTSSASLASSSSAGAAPPSPEPSSSSTSSSTCSSSSSRAESDAGLALYTAAQLANTRAFLDAVRAGLPALQTAWVGADVCAWAHVRCGAAGVELALADAALSGRLAELPAVDASLVVVAVVDVGGNAGVAGTLPASWGALAALTRVSVAGTSVDGPLPAAWGALAALRELDVSDTLVSGTLPAAWGGALARLSVLRARGAALSGPLPAAWGALAALTELDLRRNRLRGTLPASWGALVQLETLLVSDNALEGTLPVAYGDMSRLIRFDAARNALVGSVPLVFGLLPAVRDVVLDGNRFCGCLPPQWQSAHGGDVNVRVVADAALMDGTCAWSNYCGATSTYPVYAQTVVSMCPEAVSYGEAGFETDRAEICCTVWSVPGTPATVCGDAIGEFHNTTVTCSAALGTRGRLSCCAHVDSDGTVTYLGERCTQELQIVGVLLSPYDGAAAAAAVAPVLVAALAALWCAVTM</sequence>
<dbReference type="Pfam" id="PF00560">
    <property type="entry name" value="LRR_1"/>
    <property type="match status" value="1"/>
</dbReference>
<dbReference type="EMBL" id="JAECZO010000534">
    <property type="protein sequence ID" value="KAK7199521.1"/>
    <property type="molecule type" value="Genomic_DNA"/>
</dbReference>
<feature type="region of interest" description="Disordered" evidence="2">
    <location>
        <begin position="1"/>
        <end position="42"/>
    </location>
</feature>
<dbReference type="SUPFAM" id="SSF52058">
    <property type="entry name" value="L domain-like"/>
    <property type="match status" value="1"/>
</dbReference>
<keyword evidence="3" id="KW-0472">Membrane</keyword>
<name>A0AAW0F1A2_9TRYP</name>
<evidence type="ECO:0000256" key="2">
    <source>
        <dbReference type="SAM" id="MobiDB-lite"/>
    </source>
</evidence>
<dbReference type="Gene3D" id="3.80.10.10">
    <property type="entry name" value="Ribonuclease Inhibitor"/>
    <property type="match status" value="1"/>
</dbReference>
<dbReference type="InterPro" id="IPR001611">
    <property type="entry name" value="Leu-rich_rpt"/>
</dbReference>
<gene>
    <name evidence="4" type="ORF">NESM_000929600</name>
</gene>
<dbReference type="PANTHER" id="PTHR47988">
    <property type="entry name" value="SOMATIC EMBRYOGENESIS RECEPTOR KINASE 1"/>
    <property type="match status" value="1"/>
</dbReference>
<reference evidence="4 5" key="1">
    <citation type="journal article" date="2021" name="MBio">
        <title>A New Model Trypanosomatid, Novymonas esmeraldas: Genomic Perception of Its 'Candidatus Pandoraea novymonadis' Endosymbiont.</title>
        <authorList>
            <person name="Zakharova A."/>
            <person name="Saura A."/>
            <person name="Butenko A."/>
            <person name="Podesvova L."/>
            <person name="Warmusova S."/>
            <person name="Kostygov A.Y."/>
            <person name="Nenarokova A."/>
            <person name="Lukes J."/>
            <person name="Opperdoes F.R."/>
            <person name="Yurchenko V."/>
        </authorList>
    </citation>
    <scope>NUCLEOTIDE SEQUENCE [LARGE SCALE GENOMIC DNA]</scope>
    <source>
        <strain evidence="4 5">E262AT.01</strain>
    </source>
</reference>
<keyword evidence="1" id="KW-0732">Signal</keyword>
<keyword evidence="5" id="KW-1185">Reference proteome</keyword>